<dbReference type="EMBL" id="JAULSW010000007">
    <property type="protein sequence ID" value="KAK3374695.1"/>
    <property type="molecule type" value="Genomic_DNA"/>
</dbReference>
<comment type="caution">
    <text evidence="1">The sequence shown here is derived from an EMBL/GenBank/DDBJ whole genome shotgun (WGS) entry which is preliminary data.</text>
</comment>
<name>A0AAE0KEG5_9PEZI</name>
<gene>
    <name evidence="1" type="ORF">B0H63DRAFT_480751</name>
</gene>
<sequence length="213" mass="24442">MAELAASCQSDCEMLLKIIKSCIVKGERHRRWKSIKMAIRAAMSKKQVEDLQERIHFAQITTSLYSLALLKYEVQNVRVSLGDLKDRAESFETDQVDEIASLRIPLQRMHIEHPAHERPWPTVDSDSESTELHDKLQNISTIIDTFSRAFTAREHITEQHAILNSLRYKSRPIRHAAEPFLDLTRRRLAVSFRNALPAHLDITPLLLASVSPI</sequence>
<evidence type="ECO:0000313" key="2">
    <source>
        <dbReference type="Proteomes" id="UP001285441"/>
    </source>
</evidence>
<protein>
    <submittedName>
        <fullName evidence="1">Uncharacterized protein</fullName>
    </submittedName>
</protein>
<reference evidence="1" key="2">
    <citation type="submission" date="2023-06" db="EMBL/GenBank/DDBJ databases">
        <authorList>
            <consortium name="Lawrence Berkeley National Laboratory"/>
            <person name="Haridas S."/>
            <person name="Hensen N."/>
            <person name="Bonometti L."/>
            <person name="Westerberg I."/>
            <person name="Brannstrom I.O."/>
            <person name="Guillou S."/>
            <person name="Cros-Aarteil S."/>
            <person name="Calhoun S."/>
            <person name="Kuo A."/>
            <person name="Mondo S."/>
            <person name="Pangilinan J."/>
            <person name="Riley R."/>
            <person name="LaButti K."/>
            <person name="Andreopoulos B."/>
            <person name="Lipzen A."/>
            <person name="Chen C."/>
            <person name="Yanf M."/>
            <person name="Daum C."/>
            <person name="Ng V."/>
            <person name="Clum A."/>
            <person name="Steindorff A."/>
            <person name="Ohm R."/>
            <person name="Martin F."/>
            <person name="Silar P."/>
            <person name="Natvig D."/>
            <person name="Lalanne C."/>
            <person name="Gautier V."/>
            <person name="Ament-velasquez S.L."/>
            <person name="Kruys A."/>
            <person name="Hutchinson M.I."/>
            <person name="Powell A.J."/>
            <person name="Barry K."/>
            <person name="Miller A.N."/>
            <person name="Grigoriev I.V."/>
            <person name="Debuchy R."/>
            <person name="Gladieux P."/>
            <person name="Thoren M.H."/>
            <person name="Johannesson H."/>
        </authorList>
    </citation>
    <scope>NUCLEOTIDE SEQUENCE</scope>
    <source>
        <strain evidence="1">CBS 232.78</strain>
    </source>
</reference>
<organism evidence="1 2">
    <name type="scientific">Podospora didyma</name>
    <dbReference type="NCBI Taxonomy" id="330526"/>
    <lineage>
        <taxon>Eukaryota</taxon>
        <taxon>Fungi</taxon>
        <taxon>Dikarya</taxon>
        <taxon>Ascomycota</taxon>
        <taxon>Pezizomycotina</taxon>
        <taxon>Sordariomycetes</taxon>
        <taxon>Sordariomycetidae</taxon>
        <taxon>Sordariales</taxon>
        <taxon>Podosporaceae</taxon>
        <taxon>Podospora</taxon>
    </lineage>
</organism>
<reference evidence="1" key="1">
    <citation type="journal article" date="2023" name="Mol. Phylogenet. Evol.">
        <title>Genome-scale phylogeny and comparative genomics of the fungal order Sordariales.</title>
        <authorList>
            <person name="Hensen N."/>
            <person name="Bonometti L."/>
            <person name="Westerberg I."/>
            <person name="Brannstrom I.O."/>
            <person name="Guillou S."/>
            <person name="Cros-Aarteil S."/>
            <person name="Calhoun S."/>
            <person name="Haridas S."/>
            <person name="Kuo A."/>
            <person name="Mondo S."/>
            <person name="Pangilinan J."/>
            <person name="Riley R."/>
            <person name="LaButti K."/>
            <person name="Andreopoulos B."/>
            <person name="Lipzen A."/>
            <person name="Chen C."/>
            <person name="Yan M."/>
            <person name="Daum C."/>
            <person name="Ng V."/>
            <person name="Clum A."/>
            <person name="Steindorff A."/>
            <person name="Ohm R.A."/>
            <person name="Martin F."/>
            <person name="Silar P."/>
            <person name="Natvig D.O."/>
            <person name="Lalanne C."/>
            <person name="Gautier V."/>
            <person name="Ament-Velasquez S.L."/>
            <person name="Kruys A."/>
            <person name="Hutchinson M.I."/>
            <person name="Powell A.J."/>
            <person name="Barry K."/>
            <person name="Miller A.N."/>
            <person name="Grigoriev I.V."/>
            <person name="Debuchy R."/>
            <person name="Gladieux P."/>
            <person name="Hiltunen Thoren M."/>
            <person name="Johannesson H."/>
        </authorList>
    </citation>
    <scope>NUCLEOTIDE SEQUENCE</scope>
    <source>
        <strain evidence="1">CBS 232.78</strain>
    </source>
</reference>
<keyword evidence="2" id="KW-1185">Reference proteome</keyword>
<evidence type="ECO:0000313" key="1">
    <source>
        <dbReference type="EMBL" id="KAK3374695.1"/>
    </source>
</evidence>
<dbReference type="Proteomes" id="UP001285441">
    <property type="component" value="Unassembled WGS sequence"/>
</dbReference>
<accession>A0AAE0KEG5</accession>
<proteinExistence type="predicted"/>
<dbReference type="AlphaFoldDB" id="A0AAE0KEG5"/>